<evidence type="ECO:0000313" key="1">
    <source>
        <dbReference type="EMBL" id="MCS3921997.1"/>
    </source>
</evidence>
<dbReference type="Proteomes" id="UP001140258">
    <property type="component" value="Unassembled WGS sequence"/>
</dbReference>
<accession>A0ABT2EVL9</accession>
<keyword evidence="2" id="KW-1185">Reference proteome</keyword>
<dbReference type="RefSeq" id="WP_259051103.1">
    <property type="nucleotide sequence ID" value="NZ_JANUCQ010000002.1"/>
</dbReference>
<evidence type="ECO:0000313" key="2">
    <source>
        <dbReference type="Proteomes" id="UP001140258"/>
    </source>
</evidence>
<reference evidence="1" key="1">
    <citation type="submission" date="2022-08" db="EMBL/GenBank/DDBJ databases">
        <title>Genomic Encyclopedia of Type Strains, Phase V (KMG-V): Genome sequencing to study the core and pangenomes of soil and plant-associated prokaryotes.</title>
        <authorList>
            <person name="Whitman W."/>
        </authorList>
    </citation>
    <scope>NUCLEOTIDE SEQUENCE</scope>
    <source>
        <strain evidence="1">PS</strain>
    </source>
</reference>
<name>A0ABT2EVL9_METVO</name>
<protein>
    <submittedName>
        <fullName evidence="1">Metal-binding protein</fullName>
    </submittedName>
</protein>
<gene>
    <name evidence="1" type="ORF">M2325_000682</name>
</gene>
<organism evidence="1 2">
    <name type="scientific">Methanococcus voltae PS</name>
    <dbReference type="NCBI Taxonomy" id="523842"/>
    <lineage>
        <taxon>Archaea</taxon>
        <taxon>Methanobacteriati</taxon>
        <taxon>Methanobacteriota</taxon>
        <taxon>Methanomada group</taxon>
        <taxon>Methanococci</taxon>
        <taxon>Methanococcales</taxon>
        <taxon>Methanococcaceae</taxon>
        <taxon>Methanococcus</taxon>
    </lineage>
</organism>
<dbReference type="EMBL" id="JANUCQ010000002">
    <property type="protein sequence ID" value="MCS3921997.1"/>
    <property type="molecule type" value="Genomic_DNA"/>
</dbReference>
<comment type="caution">
    <text evidence="1">The sequence shown here is derived from an EMBL/GenBank/DDBJ whole genome shotgun (WGS) entry which is preliminary data.</text>
</comment>
<proteinExistence type="predicted"/>
<sequence length="73" mass="8859">MKRPNWVIIAEIYSTEYGKTSEKDCKQMVMQEYKRQVAGLNELMGWVEVDMYKVTMNWLKELNLYEKYVLKEN</sequence>